<evidence type="ECO:0000256" key="11">
    <source>
        <dbReference type="ARBA" id="ARBA00022915"/>
    </source>
</evidence>
<dbReference type="PIRSF" id="PIRSF000726">
    <property type="entry name" value="Asp_kin"/>
    <property type="match status" value="1"/>
</dbReference>
<dbReference type="Proteomes" id="UP000013378">
    <property type="component" value="Unassembled WGS sequence"/>
</dbReference>
<feature type="domain" description="Aspartate/glutamate/uridylate kinase" evidence="17">
    <location>
        <begin position="2"/>
        <end position="233"/>
    </location>
</feature>
<dbReference type="InterPro" id="IPR045865">
    <property type="entry name" value="ACT-like_dom_sf"/>
</dbReference>
<comment type="similarity">
    <text evidence="5 15">Belongs to the aspartokinase family.</text>
</comment>
<keyword evidence="12" id="KW-0457">Lysine biosynthesis</keyword>
<feature type="binding site" evidence="14">
    <location>
        <position position="77"/>
    </location>
    <ligand>
        <name>substrate</name>
    </ligand>
</feature>
<feature type="domain" description="CASTOR ACT" evidence="18">
    <location>
        <begin position="336"/>
        <end position="398"/>
    </location>
</feature>
<dbReference type="AlphaFoldDB" id="R1AVL0"/>
<comment type="catalytic activity">
    <reaction evidence="13 15">
        <text>L-aspartate + ATP = 4-phospho-L-aspartate + ADP</text>
        <dbReference type="Rhea" id="RHEA:23776"/>
        <dbReference type="ChEBI" id="CHEBI:29991"/>
        <dbReference type="ChEBI" id="CHEBI:30616"/>
        <dbReference type="ChEBI" id="CHEBI:57535"/>
        <dbReference type="ChEBI" id="CHEBI:456216"/>
        <dbReference type="EC" id="2.7.2.4"/>
    </reaction>
</comment>
<evidence type="ECO:0000313" key="19">
    <source>
        <dbReference type="EMBL" id="EOD01238.1"/>
    </source>
</evidence>
<dbReference type="InterPro" id="IPR005260">
    <property type="entry name" value="Asp_kin_monofn"/>
</dbReference>
<dbReference type="GO" id="GO:0005524">
    <property type="term" value="F:ATP binding"/>
    <property type="evidence" value="ECO:0007669"/>
    <property type="project" value="UniProtKB-KW"/>
</dbReference>
<accession>R1AVL0</accession>
<dbReference type="GO" id="GO:0004072">
    <property type="term" value="F:aspartate kinase activity"/>
    <property type="evidence" value="ECO:0007669"/>
    <property type="project" value="UniProtKB-EC"/>
</dbReference>
<evidence type="ECO:0000256" key="1">
    <source>
        <dbReference type="ARBA" id="ARBA00003121"/>
    </source>
</evidence>
<proteinExistence type="inferred from homology"/>
<dbReference type="GO" id="GO:0005829">
    <property type="term" value="C:cytosol"/>
    <property type="evidence" value="ECO:0007669"/>
    <property type="project" value="TreeGrafter"/>
</dbReference>
<dbReference type="RefSeq" id="WP_006308949.1">
    <property type="nucleotide sequence ID" value="NZ_ARZA01000067.1"/>
</dbReference>
<evidence type="ECO:0000256" key="15">
    <source>
        <dbReference type="RuleBase" id="RU003448"/>
    </source>
</evidence>
<dbReference type="UniPathway" id="UPA00051">
    <property type="reaction ID" value="UER00462"/>
</dbReference>
<evidence type="ECO:0000256" key="6">
    <source>
        <dbReference type="ARBA" id="ARBA00022605"/>
    </source>
</evidence>
<feature type="binding site" evidence="14">
    <location>
        <position position="52"/>
    </location>
    <ligand>
        <name>substrate</name>
    </ligand>
</feature>
<dbReference type="EMBL" id="ARZA01000067">
    <property type="protein sequence ID" value="EOD01238.1"/>
    <property type="molecule type" value="Genomic_DNA"/>
</dbReference>
<dbReference type="InterPro" id="IPR018042">
    <property type="entry name" value="Aspartate_kinase_CS"/>
</dbReference>
<dbReference type="EC" id="2.7.2.4" evidence="15"/>
<dbReference type="Pfam" id="PF13840">
    <property type="entry name" value="ACT_7"/>
    <property type="match status" value="1"/>
</dbReference>
<dbReference type="GO" id="GO:0009090">
    <property type="term" value="P:homoserine biosynthetic process"/>
    <property type="evidence" value="ECO:0007669"/>
    <property type="project" value="TreeGrafter"/>
</dbReference>
<dbReference type="InterPro" id="IPR001048">
    <property type="entry name" value="Asp/Glu/Uridylate_kinase"/>
</dbReference>
<keyword evidence="9 15" id="KW-0418">Kinase</keyword>
<evidence type="ECO:0000256" key="14">
    <source>
        <dbReference type="PIRSR" id="PIRSR000726-1"/>
    </source>
</evidence>
<dbReference type="Gene3D" id="3.40.1160.10">
    <property type="entry name" value="Acetylglutamate kinase-like"/>
    <property type="match status" value="1"/>
</dbReference>
<evidence type="ECO:0000256" key="2">
    <source>
        <dbReference type="ARBA" id="ARBA00004766"/>
    </source>
</evidence>
<dbReference type="InterPro" id="IPR001341">
    <property type="entry name" value="Asp_kinase"/>
</dbReference>
<dbReference type="SUPFAM" id="SSF53633">
    <property type="entry name" value="Carbamate kinase-like"/>
    <property type="match status" value="1"/>
</dbReference>
<dbReference type="Pfam" id="PF00696">
    <property type="entry name" value="AA_kinase"/>
    <property type="match status" value="1"/>
</dbReference>
<evidence type="ECO:0000256" key="4">
    <source>
        <dbReference type="ARBA" id="ARBA00005139"/>
    </source>
</evidence>
<dbReference type="Gene3D" id="3.30.2130.10">
    <property type="entry name" value="VC0802-like"/>
    <property type="match status" value="1"/>
</dbReference>
<keyword evidence="10 14" id="KW-0067">ATP-binding</keyword>
<evidence type="ECO:0000256" key="12">
    <source>
        <dbReference type="ARBA" id="ARBA00023154"/>
    </source>
</evidence>
<feature type="binding site" evidence="14">
    <location>
        <begin position="212"/>
        <end position="213"/>
    </location>
    <ligand>
        <name>ATP</name>
        <dbReference type="ChEBI" id="CHEBI:30616"/>
    </ligand>
</feature>
<protein>
    <recommendedName>
        <fullName evidence="15">Aspartokinase</fullName>
        <ecNumber evidence="15">2.7.2.4</ecNumber>
    </recommendedName>
</protein>
<keyword evidence="8 14" id="KW-0547">Nucleotide-binding</keyword>
<dbReference type="GO" id="GO:0009088">
    <property type="term" value="P:threonine biosynthetic process"/>
    <property type="evidence" value="ECO:0007669"/>
    <property type="project" value="UniProtKB-UniPathway"/>
</dbReference>
<evidence type="ECO:0000256" key="8">
    <source>
        <dbReference type="ARBA" id="ARBA00022741"/>
    </source>
</evidence>
<dbReference type="NCBIfam" id="NF006068">
    <property type="entry name" value="PRK08210.1"/>
    <property type="match status" value="1"/>
</dbReference>
<evidence type="ECO:0000256" key="16">
    <source>
        <dbReference type="RuleBase" id="RU004249"/>
    </source>
</evidence>
<dbReference type="PATRIC" id="fig|1304284.3.peg.671"/>
<dbReference type="OrthoDB" id="9799110at2"/>
<evidence type="ECO:0000256" key="10">
    <source>
        <dbReference type="ARBA" id="ARBA00022840"/>
    </source>
</evidence>
<comment type="pathway">
    <text evidence="2 16">Amino-acid biosynthesis; L-lysine biosynthesis via DAP pathway; (S)-tetrahydrodipicolinate from L-aspartate: step 1/4.</text>
</comment>
<comment type="pathway">
    <text evidence="4 16">Amino-acid biosynthesis; L-threonine biosynthesis; L-threonine from L-aspartate: step 1/5.</text>
</comment>
<evidence type="ECO:0000256" key="3">
    <source>
        <dbReference type="ARBA" id="ARBA00004986"/>
    </source>
</evidence>
<feature type="binding site" evidence="14">
    <location>
        <begin position="7"/>
        <end position="10"/>
    </location>
    <ligand>
        <name>ATP</name>
        <dbReference type="ChEBI" id="CHEBI:30616"/>
    </ligand>
</feature>
<dbReference type="InterPro" id="IPR027795">
    <property type="entry name" value="CASTOR_ACT_dom"/>
</dbReference>
<dbReference type="FunFam" id="3.40.1160.10:FF:000002">
    <property type="entry name" value="Aspartokinase"/>
    <property type="match status" value="1"/>
</dbReference>
<feature type="binding site" evidence="14">
    <location>
        <position position="187"/>
    </location>
    <ligand>
        <name>ATP</name>
        <dbReference type="ChEBI" id="CHEBI:30616"/>
    </ligand>
</feature>
<name>R1AVL0_9FIRM</name>
<dbReference type="GO" id="GO:0019877">
    <property type="term" value="P:diaminopimelate biosynthetic process"/>
    <property type="evidence" value="ECO:0007669"/>
    <property type="project" value="UniProtKB-KW"/>
</dbReference>
<evidence type="ECO:0000259" key="18">
    <source>
        <dbReference type="Pfam" id="PF13840"/>
    </source>
</evidence>
<keyword evidence="11" id="KW-0220">Diaminopimelate biosynthesis</keyword>
<dbReference type="PANTHER" id="PTHR21499:SF3">
    <property type="entry name" value="ASPARTOKINASE"/>
    <property type="match status" value="1"/>
</dbReference>
<feature type="binding site" evidence="14">
    <location>
        <begin position="176"/>
        <end position="177"/>
    </location>
    <ligand>
        <name>ATP</name>
        <dbReference type="ChEBI" id="CHEBI:30616"/>
    </ligand>
</feature>
<comment type="pathway">
    <text evidence="3 16">Amino-acid biosynthesis; L-methionine biosynthesis via de novo pathway; L-homoserine from L-aspartate: step 1/3.</text>
</comment>
<sequence>MKILVQKFGGTSVANSKNRNKVAEKIINKYEEGYKMVAVVSAIGREENPYATDSLINLVDNEVIKKRELDLLMSCGEIISAVVLSNVINRLGYETKVLTGIQGGILTNKEYGRAEILEINPEKILNALKENKIVIVAGFQGGTIDGEITTLGRGGSDTTAVALGEALNCEYVEIYTDVDGIMTADPRIVPDARLIKKMHYSEVYQLAEDGAKVIHPRAVEIAERSNIEVKIKNTLTDSSGTIISNKDFVNAKKNKKFDKNKLITAITYKKNRVQVIIEVDDKTDYVRQLMKEITKNKISIDLINFFTDKKVFTIDKNDLKVLKKILNKNGYNYKVIEKCCKISAIGHRIRGIPGIMAKIYNTLAENGIKILQTADSYTTIWCLTKEEDTNAAINALHKEFHLETE</sequence>
<gene>
    <name evidence="19" type="ORF">L21TH_0683</name>
</gene>
<evidence type="ECO:0000256" key="13">
    <source>
        <dbReference type="ARBA" id="ARBA00047872"/>
    </source>
</evidence>
<dbReference type="InterPro" id="IPR036393">
    <property type="entry name" value="AceGlu_kinase-like_sf"/>
</dbReference>
<dbReference type="STRING" id="1304284.L21TH_0683"/>
<keyword evidence="20" id="KW-1185">Reference proteome</keyword>
<evidence type="ECO:0000313" key="20">
    <source>
        <dbReference type="Proteomes" id="UP000013378"/>
    </source>
</evidence>
<evidence type="ECO:0000256" key="7">
    <source>
        <dbReference type="ARBA" id="ARBA00022679"/>
    </source>
</evidence>
<comment type="caution">
    <text evidence="19">The sequence shown here is derived from an EMBL/GenBank/DDBJ whole genome shotgun (WGS) entry which is preliminary data.</text>
</comment>
<evidence type="ECO:0000259" key="17">
    <source>
        <dbReference type="Pfam" id="PF00696"/>
    </source>
</evidence>
<dbReference type="UniPathway" id="UPA00050">
    <property type="reaction ID" value="UER00461"/>
</dbReference>
<dbReference type="GO" id="GO:0009089">
    <property type="term" value="P:lysine biosynthetic process via diaminopimelate"/>
    <property type="evidence" value="ECO:0007669"/>
    <property type="project" value="UniProtKB-UniPathway"/>
</dbReference>
<keyword evidence="6 16" id="KW-0028">Amino-acid biosynthesis</keyword>
<evidence type="ECO:0000256" key="9">
    <source>
        <dbReference type="ARBA" id="ARBA00022777"/>
    </source>
</evidence>
<organism evidence="19 20">
    <name type="scientific">Caldisalinibacter kiritimatiensis</name>
    <dbReference type="NCBI Taxonomy" id="1304284"/>
    <lineage>
        <taxon>Bacteria</taxon>
        <taxon>Bacillati</taxon>
        <taxon>Bacillota</taxon>
        <taxon>Tissierellia</taxon>
        <taxon>Tissierellales</taxon>
        <taxon>Thermohalobacteraceae</taxon>
        <taxon>Caldisalinibacter</taxon>
    </lineage>
</organism>
<dbReference type="UniPathway" id="UPA00034">
    <property type="reaction ID" value="UER00015"/>
</dbReference>
<dbReference type="PANTHER" id="PTHR21499">
    <property type="entry name" value="ASPARTATE KINASE"/>
    <property type="match status" value="1"/>
</dbReference>
<comment type="function">
    <text evidence="1">Catalyzes the phosphorylation of the beta-carboxyl group of aspartic acid with ATP to yield 4-phospho-L-aspartate, which is involved in the branched biosynthetic pathway leading to the biosynthesis of amino acids threonine, isoleucine and methionine.</text>
</comment>
<reference evidence="19 20" key="1">
    <citation type="journal article" date="2015" name="Geomicrobiol. J.">
        <title>Caldisalinibacter kiritimatiensis gen. nov., sp. nov., a moderately thermohalophilic thiosulfate-reducing bacterium from a hypersaline microbial mat.</title>
        <authorList>
            <person name="Ben Hania W."/>
            <person name="Joseph M."/>
            <person name="Fiebig A."/>
            <person name="Bunk B."/>
            <person name="Klenk H.-P."/>
            <person name="Fardeau M.-L."/>
            <person name="Spring S."/>
        </authorList>
    </citation>
    <scope>NUCLEOTIDE SEQUENCE [LARGE SCALE GENOMIC DNA]</scope>
    <source>
        <strain evidence="19 20">L21-TH-D2</strain>
    </source>
</reference>
<dbReference type="NCBIfam" id="TIGR00657">
    <property type="entry name" value="asp_kinases"/>
    <property type="match status" value="1"/>
</dbReference>
<dbReference type="eggNOG" id="COG0527">
    <property type="taxonomic scope" value="Bacteria"/>
</dbReference>
<keyword evidence="7 15" id="KW-0808">Transferase</keyword>
<evidence type="ECO:0000256" key="5">
    <source>
        <dbReference type="ARBA" id="ARBA00010122"/>
    </source>
</evidence>
<dbReference type="PROSITE" id="PS00324">
    <property type="entry name" value="ASPARTOKINASE"/>
    <property type="match status" value="1"/>
</dbReference>
<dbReference type="SUPFAM" id="SSF55021">
    <property type="entry name" value="ACT-like"/>
    <property type="match status" value="2"/>
</dbReference>